<name>A0A1H9A1B5_9LACT</name>
<dbReference type="AlphaFoldDB" id="A0A1H9A1B5"/>
<reference evidence="1 2" key="1">
    <citation type="submission" date="2016-10" db="EMBL/GenBank/DDBJ databases">
        <authorList>
            <person name="de Groot N.N."/>
        </authorList>
    </citation>
    <scope>NUCLEOTIDE SEQUENCE [LARGE SCALE GENOMIC DNA]</scope>
    <source>
        <strain evidence="1 2">DSM 15695</strain>
    </source>
</reference>
<dbReference type="Proteomes" id="UP000198833">
    <property type="component" value="Unassembled WGS sequence"/>
</dbReference>
<evidence type="ECO:0008006" key="3">
    <source>
        <dbReference type="Google" id="ProtNLM"/>
    </source>
</evidence>
<proteinExistence type="predicted"/>
<organism evidence="1 2">
    <name type="scientific">Ignavigranum ruoffiae</name>
    <dbReference type="NCBI Taxonomy" id="89093"/>
    <lineage>
        <taxon>Bacteria</taxon>
        <taxon>Bacillati</taxon>
        <taxon>Bacillota</taxon>
        <taxon>Bacilli</taxon>
        <taxon>Lactobacillales</taxon>
        <taxon>Aerococcaceae</taxon>
        <taxon>Ignavigranum</taxon>
    </lineage>
</organism>
<evidence type="ECO:0000313" key="2">
    <source>
        <dbReference type="Proteomes" id="UP000198833"/>
    </source>
</evidence>
<sequence>MTDNNLNKNQSALIERELRRGTSKSRIAALLDVSYEEGMDLISAVKDNIRPEIGNQITFKFRESSMTGIITKLLTNSAVVEIYWQRSDPAMKDLCEDRTIVNFKDIVSFVELPPQAEDDGIVLDPQPKIIDLDSLKQD</sequence>
<protein>
    <recommendedName>
        <fullName evidence="3">DUF2187 domain-containing protein</fullName>
    </recommendedName>
</protein>
<dbReference type="EMBL" id="FOEN01000001">
    <property type="protein sequence ID" value="SEP69798.1"/>
    <property type="molecule type" value="Genomic_DNA"/>
</dbReference>
<gene>
    <name evidence="1" type="ORF">SAMN04488558_101377</name>
</gene>
<dbReference type="RefSeq" id="WP_310795417.1">
    <property type="nucleotide sequence ID" value="NZ_CALUDV010000022.1"/>
</dbReference>
<evidence type="ECO:0000313" key="1">
    <source>
        <dbReference type="EMBL" id="SEP69798.1"/>
    </source>
</evidence>
<accession>A0A1H9A1B5</accession>
<keyword evidence="2" id="KW-1185">Reference proteome</keyword>